<keyword evidence="3" id="KW-0560">Oxidoreductase</keyword>
<evidence type="ECO:0000256" key="1">
    <source>
        <dbReference type="ARBA" id="ARBA00008072"/>
    </source>
</evidence>
<evidence type="ECO:0000259" key="4">
    <source>
        <dbReference type="SMART" id="SM00829"/>
    </source>
</evidence>
<dbReference type="CDD" id="cd08249">
    <property type="entry name" value="enoyl_reductase_like"/>
    <property type="match status" value="1"/>
</dbReference>
<dbReference type="PANTHER" id="PTHR45348:SF2">
    <property type="entry name" value="ZINC-TYPE ALCOHOL DEHYDROGENASE-LIKE PROTEIN C2E1P3.01"/>
    <property type="match status" value="1"/>
</dbReference>
<accession>A0A7C8I5E8</accession>
<dbReference type="SMART" id="SM00829">
    <property type="entry name" value="PKS_ER"/>
    <property type="match status" value="1"/>
</dbReference>
<dbReference type="Pfam" id="PF00107">
    <property type="entry name" value="ADH_zinc_N"/>
    <property type="match status" value="1"/>
</dbReference>
<keyword evidence="6" id="KW-1185">Reference proteome</keyword>
<dbReference type="EMBL" id="JAADJZ010000012">
    <property type="protein sequence ID" value="KAF2871289.1"/>
    <property type="molecule type" value="Genomic_DNA"/>
</dbReference>
<comment type="caution">
    <text evidence="5">The sequence shown here is derived from an EMBL/GenBank/DDBJ whole genome shotgun (WGS) entry which is preliminary data.</text>
</comment>
<organism evidence="5 6">
    <name type="scientific">Massariosphaeria phaeospora</name>
    <dbReference type="NCBI Taxonomy" id="100035"/>
    <lineage>
        <taxon>Eukaryota</taxon>
        <taxon>Fungi</taxon>
        <taxon>Dikarya</taxon>
        <taxon>Ascomycota</taxon>
        <taxon>Pezizomycotina</taxon>
        <taxon>Dothideomycetes</taxon>
        <taxon>Pleosporomycetidae</taxon>
        <taxon>Pleosporales</taxon>
        <taxon>Pleosporales incertae sedis</taxon>
        <taxon>Massariosphaeria</taxon>
    </lineage>
</organism>
<dbReference type="Gene3D" id="3.40.50.720">
    <property type="entry name" value="NAD(P)-binding Rossmann-like Domain"/>
    <property type="match status" value="1"/>
</dbReference>
<dbReference type="AlphaFoldDB" id="A0A7C8I5E8"/>
<dbReference type="Gene3D" id="3.90.180.10">
    <property type="entry name" value="Medium-chain alcohol dehydrogenases, catalytic domain"/>
    <property type="match status" value="1"/>
</dbReference>
<dbReference type="SUPFAM" id="SSF50129">
    <property type="entry name" value="GroES-like"/>
    <property type="match status" value="1"/>
</dbReference>
<sequence>MKAIKSVKLGQAEVQEVPIPQLRSDYVLVKVEAVALNPSDWKSLDYLSTPGSTCGNDLAGTVMEVGAGVTAQLKKGDHVAAFAHACNSLEPEDGAFADYAVVKGDVAIKLPDSMSFEEGATLGVAVATIGLGLYQKLGLALPDQPTNELHWVFIHGGATAMGTFAVQMAKISGYKIISTSSPRNFDLVKSYGADIVFDYSSPTCAADIHKLTNNTLYHAFDIISKPASAQLCADTLSTNSTAQQPLYSPLLAGPEPFPRDDVTSTFTFAYTCNGEGYKGGDVDIPPSAEDFEFSKRFVKVIEKLLQQEKVRIHPIEPRTGGWQGVIAGIDELRQGNVSAKKLVFRVSEST</sequence>
<gene>
    <name evidence="5" type="ORF">BDV95DRAFT_573685</name>
</gene>
<dbReference type="Pfam" id="PF08240">
    <property type="entry name" value="ADH_N"/>
    <property type="match status" value="1"/>
</dbReference>
<dbReference type="OrthoDB" id="48317at2759"/>
<comment type="similarity">
    <text evidence="1">Belongs to the zinc-containing alcohol dehydrogenase family.</text>
</comment>
<protein>
    <submittedName>
        <fullName evidence="5">Putative zinc-binding oxidoreductase ToxD</fullName>
    </submittedName>
</protein>
<dbReference type="InterPro" id="IPR011032">
    <property type="entry name" value="GroES-like_sf"/>
</dbReference>
<evidence type="ECO:0000256" key="3">
    <source>
        <dbReference type="ARBA" id="ARBA00023002"/>
    </source>
</evidence>
<dbReference type="InterPro" id="IPR013149">
    <property type="entry name" value="ADH-like_C"/>
</dbReference>
<dbReference type="InterPro" id="IPR020843">
    <property type="entry name" value="ER"/>
</dbReference>
<evidence type="ECO:0000256" key="2">
    <source>
        <dbReference type="ARBA" id="ARBA00011245"/>
    </source>
</evidence>
<evidence type="ECO:0000313" key="5">
    <source>
        <dbReference type="EMBL" id="KAF2871289.1"/>
    </source>
</evidence>
<feature type="domain" description="Enoyl reductase (ER)" evidence="4">
    <location>
        <begin position="2"/>
        <end position="343"/>
    </location>
</feature>
<dbReference type="InterPro" id="IPR013154">
    <property type="entry name" value="ADH-like_N"/>
</dbReference>
<comment type="subunit">
    <text evidence="2">Monomer.</text>
</comment>
<name>A0A7C8I5E8_9PLEO</name>
<reference evidence="5 6" key="1">
    <citation type="submission" date="2020-01" db="EMBL/GenBank/DDBJ databases">
        <authorList>
            <consortium name="DOE Joint Genome Institute"/>
            <person name="Haridas S."/>
            <person name="Albert R."/>
            <person name="Binder M."/>
            <person name="Bloem J."/>
            <person name="Labutti K."/>
            <person name="Salamov A."/>
            <person name="Andreopoulos B."/>
            <person name="Baker S.E."/>
            <person name="Barry K."/>
            <person name="Bills G."/>
            <person name="Bluhm B.H."/>
            <person name="Cannon C."/>
            <person name="Castanera R."/>
            <person name="Culley D.E."/>
            <person name="Daum C."/>
            <person name="Ezra D."/>
            <person name="Gonzalez J.B."/>
            <person name="Henrissat B."/>
            <person name="Kuo A."/>
            <person name="Liang C."/>
            <person name="Lipzen A."/>
            <person name="Lutzoni F."/>
            <person name="Magnuson J."/>
            <person name="Mondo S."/>
            <person name="Nolan M."/>
            <person name="Ohm R."/>
            <person name="Pangilinan J."/>
            <person name="Park H.-J.H."/>
            <person name="Ramirez L."/>
            <person name="Alfaro M."/>
            <person name="Sun H."/>
            <person name="Tritt A."/>
            <person name="Yoshinaga Y."/>
            <person name="Zwiers L.-H.L."/>
            <person name="Turgeon B.G."/>
            <person name="Goodwin S.B."/>
            <person name="Spatafora J.W."/>
            <person name="Crous P.W."/>
            <person name="Grigoriev I.V."/>
        </authorList>
    </citation>
    <scope>NUCLEOTIDE SEQUENCE [LARGE SCALE GENOMIC DNA]</scope>
    <source>
        <strain evidence="5 6">CBS 611.86</strain>
    </source>
</reference>
<dbReference type="PANTHER" id="PTHR45348">
    <property type="entry name" value="HYPOTHETICAL OXIDOREDUCTASE (EUROFUNG)"/>
    <property type="match status" value="1"/>
</dbReference>
<dbReference type="Proteomes" id="UP000481861">
    <property type="component" value="Unassembled WGS sequence"/>
</dbReference>
<proteinExistence type="inferred from homology"/>
<dbReference type="GO" id="GO:0016651">
    <property type="term" value="F:oxidoreductase activity, acting on NAD(P)H"/>
    <property type="evidence" value="ECO:0007669"/>
    <property type="project" value="InterPro"/>
</dbReference>
<dbReference type="SUPFAM" id="SSF51735">
    <property type="entry name" value="NAD(P)-binding Rossmann-fold domains"/>
    <property type="match status" value="1"/>
</dbReference>
<evidence type="ECO:0000313" key="6">
    <source>
        <dbReference type="Proteomes" id="UP000481861"/>
    </source>
</evidence>
<dbReference type="InterPro" id="IPR047122">
    <property type="entry name" value="Trans-enoyl_RdTase-like"/>
</dbReference>
<dbReference type="InterPro" id="IPR036291">
    <property type="entry name" value="NAD(P)-bd_dom_sf"/>
</dbReference>